<evidence type="ECO:0000259" key="6">
    <source>
        <dbReference type="PROSITE" id="PS50850"/>
    </source>
</evidence>
<feature type="transmembrane region" description="Helical" evidence="5">
    <location>
        <begin position="302"/>
        <end position="329"/>
    </location>
</feature>
<feature type="transmembrane region" description="Helical" evidence="5">
    <location>
        <begin position="76"/>
        <end position="95"/>
    </location>
</feature>
<organism evidence="7 8">
    <name type="scientific">Salininema proteolyticum</name>
    <dbReference type="NCBI Taxonomy" id="1607685"/>
    <lineage>
        <taxon>Bacteria</taxon>
        <taxon>Bacillati</taxon>
        <taxon>Actinomycetota</taxon>
        <taxon>Actinomycetes</taxon>
        <taxon>Glycomycetales</taxon>
        <taxon>Glycomycetaceae</taxon>
        <taxon>Salininema</taxon>
    </lineage>
</organism>
<dbReference type="CDD" id="cd06174">
    <property type="entry name" value="MFS"/>
    <property type="match status" value="1"/>
</dbReference>
<feature type="transmembrane region" description="Helical" evidence="5">
    <location>
        <begin position="135"/>
        <end position="160"/>
    </location>
</feature>
<keyword evidence="2 5" id="KW-0812">Transmembrane</keyword>
<sequence>MTRTPRALSPYTLYLLIEGVTAFAVGLVYTTIVLYRVQDAGLSPLQVVLVGTVLEAAFFLVHVPTGLLADTVSRKRFVTAGLLVLGVGFTVEGLVPAFAAILVAQILCAAGFAFMGGALEAWAADEIPPERLDHAVMRAAQLGMLGTLAGALLSGVTAAFWTPLPFHVAGALFVLLGVLTGIAMREGRFRARRGRVSGRELWASVPGDVRRTARNAASLRRTAPLIGLVFAVSLFFGLYSEGWDRLSQVHLTESFEFPETAGLSAPVWLSLIVFAATLAGLGATEIVRRRLGRPGSDPVPSLLVLTAVVAASAAVFGVAGGFLVAVAVYCLSSGAKAAVSPAMTAWTMRNSAPESRATVLSTAQSFDSLGQVAGGPAIGLVGERSLRAAMVAAAALLLPAAALLVRALRRRGAERQGEAAKTTIG</sequence>
<evidence type="ECO:0000256" key="1">
    <source>
        <dbReference type="ARBA" id="ARBA00004651"/>
    </source>
</evidence>
<evidence type="ECO:0000256" key="3">
    <source>
        <dbReference type="ARBA" id="ARBA00022989"/>
    </source>
</evidence>
<keyword evidence="4 5" id="KW-0472">Membrane</keyword>
<feature type="transmembrane region" description="Helical" evidence="5">
    <location>
        <begin position="386"/>
        <end position="405"/>
    </location>
</feature>
<feature type="transmembrane region" description="Helical" evidence="5">
    <location>
        <begin position="47"/>
        <end position="69"/>
    </location>
</feature>
<protein>
    <submittedName>
        <fullName evidence="7">MFS transporter</fullName>
    </submittedName>
</protein>
<feature type="transmembrane region" description="Helical" evidence="5">
    <location>
        <begin position="101"/>
        <end position="123"/>
    </location>
</feature>
<dbReference type="EMBL" id="JBHSDK010000005">
    <property type="protein sequence ID" value="MFC4334416.1"/>
    <property type="molecule type" value="Genomic_DNA"/>
</dbReference>
<evidence type="ECO:0000313" key="8">
    <source>
        <dbReference type="Proteomes" id="UP001595823"/>
    </source>
</evidence>
<accession>A0ABV8TV22</accession>
<keyword evidence="8" id="KW-1185">Reference proteome</keyword>
<dbReference type="Pfam" id="PF07690">
    <property type="entry name" value="MFS_1"/>
    <property type="match status" value="1"/>
</dbReference>
<dbReference type="PANTHER" id="PTHR23530:SF1">
    <property type="entry name" value="PERMEASE, MAJOR FACILITATOR SUPERFAMILY-RELATED"/>
    <property type="match status" value="1"/>
</dbReference>
<name>A0ABV8TV22_9ACTN</name>
<comment type="caution">
    <text evidence="7">The sequence shown here is derived from an EMBL/GenBank/DDBJ whole genome shotgun (WGS) entry which is preliminary data.</text>
</comment>
<dbReference type="PANTHER" id="PTHR23530">
    <property type="entry name" value="TRANSPORT PROTEIN-RELATED"/>
    <property type="match status" value="1"/>
</dbReference>
<dbReference type="InterPro" id="IPR011701">
    <property type="entry name" value="MFS"/>
</dbReference>
<feature type="transmembrane region" description="Helical" evidence="5">
    <location>
        <begin position="12"/>
        <end position="35"/>
    </location>
</feature>
<gene>
    <name evidence="7" type="ORF">ACFPET_04295</name>
</gene>
<evidence type="ECO:0000256" key="5">
    <source>
        <dbReference type="SAM" id="Phobius"/>
    </source>
</evidence>
<dbReference type="Gene3D" id="1.20.1250.20">
    <property type="entry name" value="MFS general substrate transporter like domains"/>
    <property type="match status" value="1"/>
</dbReference>
<feature type="domain" description="Major facilitator superfamily (MFS) profile" evidence="6">
    <location>
        <begin position="7"/>
        <end position="411"/>
    </location>
</feature>
<keyword evidence="3 5" id="KW-1133">Transmembrane helix</keyword>
<reference evidence="8" key="1">
    <citation type="journal article" date="2019" name="Int. J. Syst. Evol. Microbiol.">
        <title>The Global Catalogue of Microorganisms (GCM) 10K type strain sequencing project: providing services to taxonomists for standard genome sequencing and annotation.</title>
        <authorList>
            <consortium name="The Broad Institute Genomics Platform"/>
            <consortium name="The Broad Institute Genome Sequencing Center for Infectious Disease"/>
            <person name="Wu L."/>
            <person name="Ma J."/>
        </authorList>
    </citation>
    <scope>NUCLEOTIDE SEQUENCE [LARGE SCALE GENOMIC DNA]</scope>
    <source>
        <strain evidence="8">IBRC-M 10908</strain>
    </source>
</reference>
<evidence type="ECO:0000313" key="7">
    <source>
        <dbReference type="EMBL" id="MFC4334416.1"/>
    </source>
</evidence>
<dbReference type="InterPro" id="IPR020846">
    <property type="entry name" value="MFS_dom"/>
</dbReference>
<dbReference type="SUPFAM" id="SSF103473">
    <property type="entry name" value="MFS general substrate transporter"/>
    <property type="match status" value="1"/>
</dbReference>
<dbReference type="Proteomes" id="UP001595823">
    <property type="component" value="Unassembled WGS sequence"/>
</dbReference>
<dbReference type="InterPro" id="IPR053160">
    <property type="entry name" value="MFS_DHA3_Transporter"/>
</dbReference>
<evidence type="ECO:0000256" key="2">
    <source>
        <dbReference type="ARBA" id="ARBA00022692"/>
    </source>
</evidence>
<comment type="subcellular location">
    <subcellularLocation>
        <location evidence="1">Cell membrane</location>
        <topology evidence="1">Multi-pass membrane protein</topology>
    </subcellularLocation>
</comment>
<feature type="transmembrane region" description="Helical" evidence="5">
    <location>
        <begin position="260"/>
        <end position="281"/>
    </location>
</feature>
<dbReference type="InterPro" id="IPR036259">
    <property type="entry name" value="MFS_trans_sf"/>
</dbReference>
<feature type="transmembrane region" description="Helical" evidence="5">
    <location>
        <begin position="222"/>
        <end position="240"/>
    </location>
</feature>
<proteinExistence type="predicted"/>
<evidence type="ECO:0000256" key="4">
    <source>
        <dbReference type="ARBA" id="ARBA00023136"/>
    </source>
</evidence>
<dbReference type="PROSITE" id="PS50850">
    <property type="entry name" value="MFS"/>
    <property type="match status" value="1"/>
</dbReference>
<dbReference type="RefSeq" id="WP_380618174.1">
    <property type="nucleotide sequence ID" value="NZ_JBHSDK010000005.1"/>
</dbReference>
<feature type="transmembrane region" description="Helical" evidence="5">
    <location>
        <begin position="166"/>
        <end position="184"/>
    </location>
</feature>